<dbReference type="InterPro" id="IPR010730">
    <property type="entry name" value="HET"/>
</dbReference>
<protein>
    <submittedName>
        <fullName evidence="2">Heterokaryon incompatibility protein-domain-containing protein</fullName>
    </submittedName>
</protein>
<dbReference type="PANTHER" id="PTHR24148:SF73">
    <property type="entry name" value="HET DOMAIN PROTEIN (AFU_ORTHOLOGUE AFUA_8G01020)"/>
    <property type="match status" value="1"/>
</dbReference>
<comment type="caution">
    <text evidence="2">The sequence shown here is derived from an EMBL/GenBank/DDBJ whole genome shotgun (WGS) entry which is preliminary data.</text>
</comment>
<dbReference type="EMBL" id="JAGTJQ010000008">
    <property type="protein sequence ID" value="KAH7026655.1"/>
    <property type="molecule type" value="Genomic_DNA"/>
</dbReference>
<dbReference type="PANTHER" id="PTHR24148">
    <property type="entry name" value="ANKYRIN REPEAT DOMAIN-CONTAINING PROTEIN 39 HOMOLOG-RELATED"/>
    <property type="match status" value="1"/>
</dbReference>
<name>A0A9P8XZM9_9PEZI</name>
<organism evidence="2 3">
    <name type="scientific">Microdochium trichocladiopsis</name>
    <dbReference type="NCBI Taxonomy" id="1682393"/>
    <lineage>
        <taxon>Eukaryota</taxon>
        <taxon>Fungi</taxon>
        <taxon>Dikarya</taxon>
        <taxon>Ascomycota</taxon>
        <taxon>Pezizomycotina</taxon>
        <taxon>Sordariomycetes</taxon>
        <taxon>Xylariomycetidae</taxon>
        <taxon>Xylariales</taxon>
        <taxon>Microdochiaceae</taxon>
        <taxon>Microdochium</taxon>
    </lineage>
</organism>
<dbReference type="GeneID" id="70178205"/>
<gene>
    <name evidence="2" type="ORF">B0I36DRAFT_160958</name>
</gene>
<sequence length="615" mass="69031">MGHEINQSGDLSAILPPLEDYTRQIRLLKVDPAAFGQAIRCTTVIHELDKAPSFNAISYTWGPEYPQRDIFIDGLRFAVRENCHYAIQQARSYQGSSLIWVDSVCIDQGNLHEKSAQVAIMGEIYACAATVLACIGESDLHSELVTSIFDGSVDLAAAEASSKVDKELQFRLQRQARNYLQPNGRDVATGFIEFCRRPYFHRLWIVQELFLGRHRAVLLCGQETMSWYHLMLCVAAIHHRDNPQTRSLVRLRDMIHDSHVRYKLPNLLENSADLLCADPRDRIYGVLQLVDWAGTGRSRPVPDYSLSSIQIALNLLDGGHFNSIREVKYLSNALAITEADIVNTKHELLAGLHKVQQWDAKVHDISLIQLRDDGQLYAEHGRGDSAMAGKPMPSETDIGDFFDGEKTIEILGPTGTVAVVCAAARPGDLLVETAYFDAVLRPCDQLDLYRVIGKAVVVPKQSGTKVSLACSCRSLHEHSHSAIKADELRSIIHLRFETSVRNALLEAISRETSRTKRYKEHRLEAKSMSLVQMKHLDILKRGSVVRDVNITRFTKSFRQGWWLPLPAPACKDHRMSMTTYKEAAKRGPLYFCAVSGGGRTVEVFVPGRERFDNTP</sequence>
<dbReference type="InterPro" id="IPR052895">
    <property type="entry name" value="HetReg/Transcr_Mod"/>
</dbReference>
<dbReference type="AlphaFoldDB" id="A0A9P8XZM9"/>
<keyword evidence="3" id="KW-1185">Reference proteome</keyword>
<evidence type="ECO:0000259" key="1">
    <source>
        <dbReference type="Pfam" id="PF06985"/>
    </source>
</evidence>
<feature type="domain" description="Heterokaryon incompatibility" evidence="1">
    <location>
        <begin position="54"/>
        <end position="208"/>
    </location>
</feature>
<dbReference type="OrthoDB" id="3477286at2759"/>
<dbReference type="Pfam" id="PF06985">
    <property type="entry name" value="HET"/>
    <property type="match status" value="1"/>
</dbReference>
<accession>A0A9P8XZM9</accession>
<evidence type="ECO:0000313" key="2">
    <source>
        <dbReference type="EMBL" id="KAH7026655.1"/>
    </source>
</evidence>
<dbReference type="RefSeq" id="XP_046009872.1">
    <property type="nucleotide sequence ID" value="XM_046148659.1"/>
</dbReference>
<reference evidence="2" key="1">
    <citation type="journal article" date="2021" name="Nat. Commun.">
        <title>Genetic determinants of endophytism in the Arabidopsis root mycobiome.</title>
        <authorList>
            <person name="Mesny F."/>
            <person name="Miyauchi S."/>
            <person name="Thiergart T."/>
            <person name="Pickel B."/>
            <person name="Atanasova L."/>
            <person name="Karlsson M."/>
            <person name="Huettel B."/>
            <person name="Barry K.W."/>
            <person name="Haridas S."/>
            <person name="Chen C."/>
            <person name="Bauer D."/>
            <person name="Andreopoulos W."/>
            <person name="Pangilinan J."/>
            <person name="LaButti K."/>
            <person name="Riley R."/>
            <person name="Lipzen A."/>
            <person name="Clum A."/>
            <person name="Drula E."/>
            <person name="Henrissat B."/>
            <person name="Kohler A."/>
            <person name="Grigoriev I.V."/>
            <person name="Martin F.M."/>
            <person name="Hacquard S."/>
        </authorList>
    </citation>
    <scope>NUCLEOTIDE SEQUENCE</scope>
    <source>
        <strain evidence="2">MPI-CAGE-CH-0230</strain>
    </source>
</reference>
<dbReference type="Proteomes" id="UP000756346">
    <property type="component" value="Unassembled WGS sequence"/>
</dbReference>
<proteinExistence type="predicted"/>
<evidence type="ECO:0000313" key="3">
    <source>
        <dbReference type="Proteomes" id="UP000756346"/>
    </source>
</evidence>